<dbReference type="InterPro" id="IPR010158">
    <property type="entry name" value="Amidase_Cbmase"/>
</dbReference>
<evidence type="ECO:0000256" key="1">
    <source>
        <dbReference type="ARBA" id="ARBA00006153"/>
    </source>
</evidence>
<dbReference type="InterPro" id="IPR002933">
    <property type="entry name" value="Peptidase_M20"/>
</dbReference>
<dbReference type="Gene3D" id="3.30.70.360">
    <property type="match status" value="1"/>
</dbReference>
<feature type="binding site" evidence="3">
    <location>
        <position position="144"/>
    </location>
    <ligand>
        <name>Zn(2+)</name>
        <dbReference type="ChEBI" id="CHEBI:29105"/>
        <label>2</label>
    </ligand>
</feature>
<comment type="similarity">
    <text evidence="1">Belongs to the peptidase M20 family.</text>
</comment>
<dbReference type="NCBIfam" id="TIGR01879">
    <property type="entry name" value="hydantase"/>
    <property type="match status" value="1"/>
</dbReference>
<dbReference type="SUPFAM" id="SSF53187">
    <property type="entry name" value="Zn-dependent exopeptidases"/>
    <property type="match status" value="1"/>
</dbReference>
<dbReference type="Proteomes" id="UP000246352">
    <property type="component" value="Unassembled WGS sequence"/>
</dbReference>
<dbReference type="PANTHER" id="PTHR32494:SF5">
    <property type="entry name" value="ALLANTOATE AMIDOHYDROLASE"/>
    <property type="match status" value="1"/>
</dbReference>
<feature type="binding site" evidence="3">
    <location>
        <position position="205"/>
    </location>
    <ligand>
        <name>Zn(2+)</name>
        <dbReference type="ChEBI" id="CHEBI:29105"/>
        <label>1</label>
    </ligand>
</feature>
<dbReference type="EMBL" id="QGTR01000003">
    <property type="protein sequence ID" value="PWV99910.1"/>
    <property type="molecule type" value="Genomic_DNA"/>
</dbReference>
<keyword evidence="3" id="KW-0479">Metal-binding</keyword>
<evidence type="ECO:0000256" key="3">
    <source>
        <dbReference type="PIRSR" id="PIRSR001235-1"/>
    </source>
</evidence>
<feature type="binding site" evidence="3">
    <location>
        <position position="398"/>
    </location>
    <ligand>
        <name>Zn(2+)</name>
        <dbReference type="ChEBI" id="CHEBI:29105"/>
        <label>2</label>
    </ligand>
</feature>
<dbReference type="Pfam" id="PF01546">
    <property type="entry name" value="Peptidase_M20"/>
    <property type="match status" value="1"/>
</dbReference>
<comment type="caution">
    <text evidence="4">The sequence shown here is derived from an EMBL/GenBank/DDBJ whole genome shotgun (WGS) entry which is preliminary data.</text>
</comment>
<dbReference type="InterPro" id="IPR036264">
    <property type="entry name" value="Bact_exopeptidase_dim_dom"/>
</dbReference>
<organism evidence="4 5">
    <name type="scientific">Hoeflea marina</name>
    <dbReference type="NCBI Taxonomy" id="274592"/>
    <lineage>
        <taxon>Bacteria</taxon>
        <taxon>Pseudomonadati</taxon>
        <taxon>Pseudomonadota</taxon>
        <taxon>Alphaproteobacteria</taxon>
        <taxon>Hyphomicrobiales</taxon>
        <taxon>Rhizobiaceae</taxon>
        <taxon>Hoeflea</taxon>
    </lineage>
</organism>
<sequence length="426" mass="46532">MTGTLANRLEDAMTFSPDLRADIDRFWSTIERSAEVGKGRPGGLSRLTLSDDDRTMRDIFVGWCRDAGLQVDIDELGNIFGRRNGTQNDLPPVMIGSHLDTQINGGRFDGIAGVLAGLEVVRVLNDAGHATRRPIVIVDWTNEEGARFSPPMVASGCYVGKYAPAWVKDLVGDDGARFGDELERIGYNGRTNCQAGEIDAYYELHIEQGPILDSERQQVGIVTAGYPSHGMRVQFNGKTAHTGPTPMDLRHNALVAGARWLTAVDDIGWDFAVGDGKATGARLAAWPNKPGILSDSAQAICDVRHPDPATARVMAEKMRRALFESAAKAGCEAVIEDEWFWGGDIFDEEMVAGTREEARRMGFKWRDIQSQAGHDAYFLATHCPTAMIFTPCKGGITHNNEESCEPDDFLAGVNVLLHAVVARADR</sequence>
<dbReference type="PIRSF" id="PIRSF001235">
    <property type="entry name" value="Amidase_carbamoylase"/>
    <property type="match status" value="1"/>
</dbReference>
<gene>
    <name evidence="4" type="ORF">DFR52_103109</name>
</gene>
<dbReference type="CDD" id="cd03884">
    <property type="entry name" value="M20_bAS"/>
    <property type="match status" value="1"/>
</dbReference>
<feature type="binding site" evidence="3">
    <location>
        <position position="109"/>
    </location>
    <ligand>
        <name>Zn(2+)</name>
        <dbReference type="ChEBI" id="CHEBI:29105"/>
        <label>1</label>
    </ligand>
</feature>
<reference evidence="4 5" key="1">
    <citation type="submission" date="2018-05" db="EMBL/GenBank/DDBJ databases">
        <title>Genomic Encyclopedia of Type Strains, Phase IV (KMG-IV): sequencing the most valuable type-strain genomes for metagenomic binning, comparative biology and taxonomic classification.</title>
        <authorList>
            <person name="Goeker M."/>
        </authorList>
    </citation>
    <scope>NUCLEOTIDE SEQUENCE [LARGE SCALE GENOMIC DNA]</scope>
    <source>
        <strain evidence="4 5">DSM 16791</strain>
    </source>
</reference>
<keyword evidence="5" id="KW-1185">Reference proteome</keyword>
<keyword evidence="2 4" id="KW-0378">Hydrolase</keyword>
<dbReference type="RefSeq" id="WP_245415315.1">
    <property type="nucleotide sequence ID" value="NZ_QGTR01000003.1"/>
</dbReference>
<dbReference type="GO" id="GO:0046872">
    <property type="term" value="F:metal ion binding"/>
    <property type="evidence" value="ECO:0007669"/>
    <property type="project" value="UniProtKB-KW"/>
</dbReference>
<evidence type="ECO:0000313" key="4">
    <source>
        <dbReference type="EMBL" id="PWV99910.1"/>
    </source>
</evidence>
<dbReference type="SUPFAM" id="SSF55031">
    <property type="entry name" value="Bacterial exopeptidase dimerisation domain"/>
    <property type="match status" value="1"/>
</dbReference>
<keyword evidence="3" id="KW-0862">Zinc</keyword>
<evidence type="ECO:0000256" key="2">
    <source>
        <dbReference type="ARBA" id="ARBA00022801"/>
    </source>
</evidence>
<comment type="cofactor">
    <cofactor evidence="3">
        <name>Zn(2+)</name>
        <dbReference type="ChEBI" id="CHEBI:29105"/>
    </cofactor>
    <text evidence="3">Binds 2 Zn(2+) ions per subunit.</text>
</comment>
<name>A0A317PN36_9HYPH</name>
<accession>A0A317PN36</accession>
<dbReference type="GO" id="GO:0016813">
    <property type="term" value="F:hydrolase activity, acting on carbon-nitrogen (but not peptide) bonds, in linear amidines"/>
    <property type="evidence" value="ECO:0007669"/>
    <property type="project" value="InterPro"/>
</dbReference>
<proteinExistence type="inferred from homology"/>
<protein>
    <submittedName>
        <fullName evidence="4">N-carbamoyl-L-amino-acid hydrolase</fullName>
    </submittedName>
</protein>
<dbReference type="PANTHER" id="PTHR32494">
    <property type="entry name" value="ALLANTOATE DEIMINASE-RELATED"/>
    <property type="match status" value="1"/>
</dbReference>
<feature type="binding site" evidence="3">
    <location>
        <position position="98"/>
    </location>
    <ligand>
        <name>Zn(2+)</name>
        <dbReference type="ChEBI" id="CHEBI:29105"/>
        <label>1</label>
    </ligand>
</feature>
<dbReference type="AlphaFoldDB" id="A0A317PN36"/>
<dbReference type="Gene3D" id="3.40.630.10">
    <property type="entry name" value="Zn peptidases"/>
    <property type="match status" value="1"/>
</dbReference>
<feature type="binding site" evidence="3">
    <location>
        <position position="109"/>
    </location>
    <ligand>
        <name>Zn(2+)</name>
        <dbReference type="ChEBI" id="CHEBI:29105"/>
        <label>2</label>
    </ligand>
</feature>
<evidence type="ECO:0000313" key="5">
    <source>
        <dbReference type="Proteomes" id="UP000246352"/>
    </source>
</evidence>